<dbReference type="InterPro" id="IPR008183">
    <property type="entry name" value="Aldose_1/G6P_1-epimerase"/>
</dbReference>
<gene>
    <name evidence="2" type="ORF">OE88DRAFT_1658047</name>
</gene>
<dbReference type="GO" id="GO:0033499">
    <property type="term" value="P:galactose catabolic process via UDP-galactose, Leloir pathway"/>
    <property type="evidence" value="ECO:0007669"/>
    <property type="project" value="TreeGrafter"/>
</dbReference>
<evidence type="ECO:0000256" key="1">
    <source>
        <dbReference type="SAM" id="SignalP"/>
    </source>
</evidence>
<keyword evidence="3" id="KW-1185">Reference proteome</keyword>
<dbReference type="InterPro" id="IPR014718">
    <property type="entry name" value="GH-type_carb-bd"/>
</dbReference>
<dbReference type="OrthoDB" id="274691at2759"/>
<dbReference type="GO" id="GO:0004034">
    <property type="term" value="F:aldose 1-epimerase activity"/>
    <property type="evidence" value="ECO:0007669"/>
    <property type="project" value="TreeGrafter"/>
</dbReference>
<evidence type="ECO:0000313" key="3">
    <source>
        <dbReference type="Proteomes" id="UP000305948"/>
    </source>
</evidence>
<reference evidence="2 3" key="1">
    <citation type="journal article" date="2019" name="Nat. Ecol. Evol.">
        <title>Megaphylogeny resolves global patterns of mushroom evolution.</title>
        <authorList>
            <person name="Varga T."/>
            <person name="Krizsan K."/>
            <person name="Foldi C."/>
            <person name="Dima B."/>
            <person name="Sanchez-Garcia M."/>
            <person name="Sanchez-Ramirez S."/>
            <person name="Szollosi G.J."/>
            <person name="Szarkandi J.G."/>
            <person name="Papp V."/>
            <person name="Albert L."/>
            <person name="Andreopoulos W."/>
            <person name="Angelini C."/>
            <person name="Antonin V."/>
            <person name="Barry K.W."/>
            <person name="Bougher N.L."/>
            <person name="Buchanan P."/>
            <person name="Buyck B."/>
            <person name="Bense V."/>
            <person name="Catcheside P."/>
            <person name="Chovatia M."/>
            <person name="Cooper J."/>
            <person name="Damon W."/>
            <person name="Desjardin D."/>
            <person name="Finy P."/>
            <person name="Geml J."/>
            <person name="Haridas S."/>
            <person name="Hughes K."/>
            <person name="Justo A."/>
            <person name="Karasinski D."/>
            <person name="Kautmanova I."/>
            <person name="Kiss B."/>
            <person name="Kocsube S."/>
            <person name="Kotiranta H."/>
            <person name="LaButti K.M."/>
            <person name="Lechner B.E."/>
            <person name="Liimatainen K."/>
            <person name="Lipzen A."/>
            <person name="Lukacs Z."/>
            <person name="Mihaltcheva S."/>
            <person name="Morgado L.N."/>
            <person name="Niskanen T."/>
            <person name="Noordeloos M.E."/>
            <person name="Ohm R.A."/>
            <person name="Ortiz-Santana B."/>
            <person name="Ovrebo C."/>
            <person name="Racz N."/>
            <person name="Riley R."/>
            <person name="Savchenko A."/>
            <person name="Shiryaev A."/>
            <person name="Soop K."/>
            <person name="Spirin V."/>
            <person name="Szebenyi C."/>
            <person name="Tomsovsky M."/>
            <person name="Tulloss R.E."/>
            <person name="Uehling J."/>
            <person name="Grigoriev I.V."/>
            <person name="Vagvolgyi C."/>
            <person name="Papp T."/>
            <person name="Martin F.M."/>
            <person name="Miettinen O."/>
            <person name="Hibbett D.S."/>
            <person name="Nagy L.G."/>
        </authorList>
    </citation>
    <scope>NUCLEOTIDE SEQUENCE [LARGE SCALE GENOMIC DNA]</scope>
    <source>
        <strain evidence="2 3">OMC1185</strain>
    </source>
</reference>
<name>A0A5C3N4S8_9AGAM</name>
<dbReference type="GO" id="GO:0006006">
    <property type="term" value="P:glucose metabolic process"/>
    <property type="evidence" value="ECO:0007669"/>
    <property type="project" value="TreeGrafter"/>
</dbReference>
<dbReference type="PANTHER" id="PTHR10091:SF6">
    <property type="entry name" value="1-EPIMERASE, PUTATIVE (AFU_ORTHOLOGUE AFUA_3G13240)-RELATED"/>
    <property type="match status" value="1"/>
</dbReference>
<dbReference type="STRING" id="5364.A0A5C3N4S8"/>
<protein>
    <submittedName>
        <fullName evidence="2">Galactose mutarotase-like protein</fullName>
    </submittedName>
</protein>
<proteinExistence type="predicted"/>
<evidence type="ECO:0000313" key="2">
    <source>
        <dbReference type="EMBL" id="TFK52664.1"/>
    </source>
</evidence>
<feature type="signal peptide" evidence="1">
    <location>
        <begin position="1"/>
        <end position="17"/>
    </location>
</feature>
<dbReference type="EMBL" id="ML213509">
    <property type="protein sequence ID" value="TFK52664.1"/>
    <property type="molecule type" value="Genomic_DNA"/>
</dbReference>
<dbReference type="Proteomes" id="UP000305948">
    <property type="component" value="Unassembled WGS sequence"/>
</dbReference>
<accession>A0A5C3N4S8</accession>
<dbReference type="Pfam" id="PF01263">
    <property type="entry name" value="Aldose_epim"/>
    <property type="match status" value="1"/>
</dbReference>
<dbReference type="InterPro" id="IPR011013">
    <property type="entry name" value="Gal_mutarotase_sf_dom"/>
</dbReference>
<dbReference type="GO" id="GO:0030246">
    <property type="term" value="F:carbohydrate binding"/>
    <property type="evidence" value="ECO:0007669"/>
    <property type="project" value="InterPro"/>
</dbReference>
<dbReference type="AlphaFoldDB" id="A0A5C3N4S8"/>
<sequence length="374" mass="41505">MKVALALLFGAASCAYAAVAPRADNPFADHVIEAGDIKLTFLPYGATLKNLYVKDRWGQTRDIAVGYDDPELYVADTTHTPRFNTQIGRYADRLAYASFTLDGVTYNTTVNGHSKVDPNINVTFHGGIGFDYRNFTVLSHTKKSITMHYFSPDGESGFPGDVNFYVSHTVREPATWEVKMWADFSKRTPFMPTTHLYLQLNAYNASEPSIMNHTLFINSTSYQASDINFFSTAEIVPIPKGAAEDWTTPKQLWEGYFVDQCGVNCTGYDTYFPYLAHTPKQTDTSVWSDASGIRMDISTDQIGTALYTCGELTSGTCPRKAAHGGGYYDQGSCIFFEQQSYVNAINLQGELPDDTIFGPTKPYSSVSTYKFSTV</sequence>
<dbReference type="Gene3D" id="2.70.98.10">
    <property type="match status" value="1"/>
</dbReference>
<feature type="chain" id="PRO_5022741568" evidence="1">
    <location>
        <begin position="18"/>
        <end position="374"/>
    </location>
</feature>
<dbReference type="PANTHER" id="PTHR10091">
    <property type="entry name" value="ALDOSE-1-EPIMERASE"/>
    <property type="match status" value="1"/>
</dbReference>
<keyword evidence="1" id="KW-0732">Signal</keyword>
<dbReference type="SUPFAM" id="SSF74650">
    <property type="entry name" value="Galactose mutarotase-like"/>
    <property type="match status" value="1"/>
</dbReference>
<organism evidence="2 3">
    <name type="scientific">Heliocybe sulcata</name>
    <dbReference type="NCBI Taxonomy" id="5364"/>
    <lineage>
        <taxon>Eukaryota</taxon>
        <taxon>Fungi</taxon>
        <taxon>Dikarya</taxon>
        <taxon>Basidiomycota</taxon>
        <taxon>Agaricomycotina</taxon>
        <taxon>Agaricomycetes</taxon>
        <taxon>Gloeophyllales</taxon>
        <taxon>Gloeophyllaceae</taxon>
        <taxon>Heliocybe</taxon>
    </lineage>
</organism>